<dbReference type="KEGG" id="ctc:CTC_01073"/>
<dbReference type="EMBL" id="AE015927">
    <property type="protein sequence ID" value="AAO35656.1"/>
    <property type="molecule type" value="Genomic_DNA"/>
</dbReference>
<organism evidence="1 2">
    <name type="scientific">Clostridium tetani (strain Massachusetts / E88)</name>
    <dbReference type="NCBI Taxonomy" id="212717"/>
    <lineage>
        <taxon>Bacteria</taxon>
        <taxon>Bacillati</taxon>
        <taxon>Bacillota</taxon>
        <taxon>Clostridia</taxon>
        <taxon>Eubacteriales</taxon>
        <taxon>Clostridiaceae</taxon>
        <taxon>Clostridium</taxon>
    </lineage>
</organism>
<gene>
    <name evidence="1" type="ordered locus">CTC_01073</name>
</gene>
<dbReference type="HOGENOM" id="CLU_1802809_0_0_9"/>
<sequence length="149" mass="17797">MLEVNKVLKQMLEGRVGHLSNDEFKEVMDIVTDDIKFNRINFGKRTNKIELIEIAERSLHALRRMELEYDRYGRAKYNPFIHRNTGKPWSKTDLNYLINWCDIIGPDEMSFALERTIATVMNKVYILRKKGVMNKHKRIRNCKRVRSMH</sequence>
<dbReference type="Proteomes" id="UP000001412">
    <property type="component" value="Chromosome"/>
</dbReference>
<reference evidence="1 2" key="1">
    <citation type="journal article" date="2003" name="Proc. Natl. Acad. Sci. U.S.A.">
        <title>The genome sequence of Clostridium tetani, the causative agent of tetanus disease.</title>
        <authorList>
            <person name="Brueggemann H."/>
            <person name="Baumer S."/>
            <person name="Fricke W.F."/>
            <person name="Wiezer A."/>
            <person name="Liesegang H."/>
            <person name="Decker I."/>
            <person name="Herzberg C."/>
            <person name="Martinez-Arias R."/>
            <person name="Merkl R."/>
            <person name="Henne A."/>
            <person name="Gottschalk G."/>
        </authorList>
    </citation>
    <scope>NUCLEOTIDE SEQUENCE [LARGE SCALE GENOMIC DNA]</scope>
    <source>
        <strain evidence="2">Massachusetts / E88</strain>
    </source>
</reference>
<protein>
    <submittedName>
        <fullName evidence="1">Uncharacterized protein</fullName>
    </submittedName>
</protein>
<evidence type="ECO:0000313" key="2">
    <source>
        <dbReference type="Proteomes" id="UP000001412"/>
    </source>
</evidence>
<accession>Q896D4</accession>
<evidence type="ECO:0000313" key="1">
    <source>
        <dbReference type="EMBL" id="AAO35656.1"/>
    </source>
</evidence>
<proteinExistence type="predicted"/>
<dbReference type="AlphaFoldDB" id="Q896D4"/>
<name>Q896D4_CLOTE</name>
<keyword evidence="2" id="KW-1185">Reference proteome</keyword>
<dbReference type="STRING" id="212717.CTC_01073"/>